<dbReference type="Gene3D" id="3.50.50.60">
    <property type="entry name" value="FAD/NAD(P)-binding domain"/>
    <property type="match status" value="1"/>
</dbReference>
<dbReference type="Pfam" id="PF01494">
    <property type="entry name" value="FAD_binding_3"/>
    <property type="match status" value="1"/>
</dbReference>
<evidence type="ECO:0000259" key="5">
    <source>
        <dbReference type="Pfam" id="PF01494"/>
    </source>
</evidence>
<keyword evidence="3" id="KW-0560">Oxidoreductase</keyword>
<gene>
    <name evidence="6" type="ORF">CBYS24578_00012520</name>
</gene>
<keyword evidence="1" id="KW-0285">Flavoprotein</keyword>
<evidence type="ECO:0000256" key="4">
    <source>
        <dbReference type="SAM" id="Phobius"/>
    </source>
</evidence>
<keyword evidence="4" id="KW-0472">Membrane</keyword>
<organism evidence="6 7">
    <name type="scientific">Clonostachys byssicola</name>
    <dbReference type="NCBI Taxonomy" id="160290"/>
    <lineage>
        <taxon>Eukaryota</taxon>
        <taxon>Fungi</taxon>
        <taxon>Dikarya</taxon>
        <taxon>Ascomycota</taxon>
        <taxon>Pezizomycotina</taxon>
        <taxon>Sordariomycetes</taxon>
        <taxon>Hypocreomycetidae</taxon>
        <taxon>Hypocreales</taxon>
        <taxon>Bionectriaceae</taxon>
        <taxon>Clonostachys</taxon>
    </lineage>
</organism>
<dbReference type="InterPro" id="IPR050641">
    <property type="entry name" value="RIFMO-like"/>
</dbReference>
<dbReference type="InterPro" id="IPR002938">
    <property type="entry name" value="FAD-bd"/>
</dbReference>
<keyword evidence="4" id="KW-1133">Transmembrane helix</keyword>
<dbReference type="Proteomes" id="UP000754883">
    <property type="component" value="Unassembled WGS sequence"/>
</dbReference>
<keyword evidence="4" id="KW-0812">Transmembrane</keyword>
<dbReference type="AlphaFoldDB" id="A0A9N9UGK3"/>
<dbReference type="Gene3D" id="3.40.30.120">
    <property type="match status" value="1"/>
</dbReference>
<keyword evidence="2" id="KW-0274">FAD</keyword>
<dbReference type="PRINTS" id="PR00420">
    <property type="entry name" value="RNGMNOXGNASE"/>
</dbReference>
<keyword evidence="7" id="KW-1185">Reference proteome</keyword>
<feature type="domain" description="FAD-binding" evidence="5">
    <location>
        <begin position="7"/>
        <end position="379"/>
    </location>
</feature>
<feature type="transmembrane region" description="Helical" evidence="4">
    <location>
        <begin position="9"/>
        <end position="27"/>
    </location>
</feature>
<proteinExistence type="predicted"/>
<name>A0A9N9UGK3_9HYPO</name>
<dbReference type="InterPro" id="IPR036188">
    <property type="entry name" value="FAD/NAD-bd_sf"/>
</dbReference>
<evidence type="ECO:0000256" key="1">
    <source>
        <dbReference type="ARBA" id="ARBA00022630"/>
    </source>
</evidence>
<dbReference type="PANTHER" id="PTHR43004:SF8">
    <property type="entry name" value="FAD-BINDING DOMAIN-CONTAINING PROTEIN-RELATED"/>
    <property type="match status" value="1"/>
</dbReference>
<evidence type="ECO:0000313" key="6">
    <source>
        <dbReference type="EMBL" id="CAG9990291.1"/>
    </source>
</evidence>
<dbReference type="Gene3D" id="3.30.9.10">
    <property type="entry name" value="D-Amino Acid Oxidase, subunit A, domain 2"/>
    <property type="match status" value="1"/>
</dbReference>
<protein>
    <recommendedName>
        <fullName evidence="5">FAD-binding domain-containing protein</fullName>
    </recommendedName>
</protein>
<dbReference type="EMBL" id="CABFNO020001469">
    <property type="protein sequence ID" value="CAG9990291.1"/>
    <property type="molecule type" value="Genomic_DNA"/>
</dbReference>
<accession>A0A9N9UGK3</accession>
<evidence type="ECO:0000256" key="3">
    <source>
        <dbReference type="ARBA" id="ARBA00023002"/>
    </source>
</evidence>
<dbReference type="GO" id="GO:0071949">
    <property type="term" value="F:FAD binding"/>
    <property type="evidence" value="ECO:0007669"/>
    <property type="project" value="InterPro"/>
</dbReference>
<dbReference type="PANTHER" id="PTHR43004">
    <property type="entry name" value="TRK SYSTEM POTASSIUM UPTAKE PROTEIN"/>
    <property type="match status" value="1"/>
</dbReference>
<reference evidence="6" key="1">
    <citation type="submission" date="2021-10" db="EMBL/GenBank/DDBJ databases">
        <authorList>
            <person name="Piombo E."/>
        </authorList>
    </citation>
    <scope>NUCLEOTIDE SEQUENCE</scope>
</reference>
<dbReference type="OrthoDB" id="2690153at2759"/>
<dbReference type="GO" id="GO:0016709">
    <property type="term" value="F:oxidoreductase activity, acting on paired donors, with incorporation or reduction of molecular oxygen, NAD(P)H as one donor, and incorporation of one atom of oxygen"/>
    <property type="evidence" value="ECO:0007669"/>
    <property type="project" value="UniProtKB-ARBA"/>
</dbReference>
<comment type="caution">
    <text evidence="6">The sequence shown here is derived from an EMBL/GenBank/DDBJ whole genome shotgun (WGS) entry which is preliminary data.</text>
</comment>
<evidence type="ECO:0000313" key="7">
    <source>
        <dbReference type="Proteomes" id="UP000754883"/>
    </source>
</evidence>
<dbReference type="SUPFAM" id="SSF51905">
    <property type="entry name" value="FAD/NAD(P)-binding domain"/>
    <property type="match status" value="1"/>
</dbReference>
<sequence length="600" mass="66601">MSSDIRTDFIIIGVGPAGAALAAFLGYNGLSGLAISKDSATAETPRAHTFNPFAFECLRDVGIEDSAWEVALHGKHFQSMRWSRSFVGEEYGRVRGWAEHPSSMGPTAAISPCQYAELPQSMLEPVLIKYASHNGFNIRFSTELIDVKPTKTNDGQREFLCSLFDRVTQQPWQVRARYLFGADGARSQVARSLDFQFDTKPSGNKACNVLIRADLSHLMHKERYAVLHWVLKPDQSTFSGVVAQLRVVRPWKEWVLVVFGPGGTNPFENMTIDDPRIADFAREVIGDSSIDVEVLRLDAWTVRESVAKCYVDSSTQAFILGDAAHRHPPVYGLGSNTCVQDAYNLAWKILYVSKGLAGQGLLETYNAERQPVGASLVRAANDGFQSHAEIWGALGMFAPSPEEGLKHLDQFYHASPEGAERRAIIQNSLQNIEREVQSLGIAHNQWYTSGAVYLHDEQSSRPVLHGDPVVNVQVTTYPGSRLPHAWLDIATRGELRSTHDLAGKGAFCLFFGIGGERWKQAANAVRKATGIPLNAYGVGFGLDYIDVDRDWCRKREVEEAGCVLVRPDRFVAWRSTKMITDCEGKLLDVLNQVLSRTELR</sequence>
<dbReference type="Pfam" id="PF21274">
    <property type="entry name" value="Rng_hyd_C"/>
    <property type="match status" value="1"/>
</dbReference>
<evidence type="ECO:0000256" key="2">
    <source>
        <dbReference type="ARBA" id="ARBA00022827"/>
    </source>
</evidence>